<evidence type="ECO:0000313" key="1">
    <source>
        <dbReference type="EMBL" id="MCQ1061288.1"/>
    </source>
</evidence>
<accession>A0ABT1N989</accession>
<evidence type="ECO:0000313" key="2">
    <source>
        <dbReference type="Proteomes" id="UP001524460"/>
    </source>
</evidence>
<organism evidence="1 2">
    <name type="scientific">Photobacterium pectinilyticum</name>
    <dbReference type="NCBI Taxonomy" id="2906793"/>
    <lineage>
        <taxon>Bacteria</taxon>
        <taxon>Pseudomonadati</taxon>
        <taxon>Pseudomonadota</taxon>
        <taxon>Gammaproteobacteria</taxon>
        <taxon>Vibrionales</taxon>
        <taxon>Vibrionaceae</taxon>
        <taxon>Photobacterium</taxon>
    </lineage>
</organism>
<keyword evidence="2" id="KW-1185">Reference proteome</keyword>
<name>A0ABT1N989_9GAMM</name>
<reference evidence="1 2" key="1">
    <citation type="submission" date="2022-07" db="EMBL/GenBank/DDBJ databases">
        <title>Photobacterium pectinilyticum sp. nov., a marine bacterium isolated from surface seawater of Qingdao offshore.</title>
        <authorList>
            <person name="Wang X."/>
        </authorList>
    </citation>
    <scope>NUCLEOTIDE SEQUENCE [LARGE SCALE GENOMIC DNA]</scope>
    <source>
        <strain evidence="1 2">ZSDE20</strain>
    </source>
</reference>
<dbReference type="Proteomes" id="UP001524460">
    <property type="component" value="Unassembled WGS sequence"/>
</dbReference>
<proteinExistence type="predicted"/>
<dbReference type="RefSeq" id="WP_255045404.1">
    <property type="nucleotide sequence ID" value="NZ_JANEYT010000134.1"/>
</dbReference>
<gene>
    <name evidence="1" type="ORF">NHN17_24985</name>
</gene>
<protein>
    <submittedName>
        <fullName evidence="1">Uncharacterized protein</fullName>
    </submittedName>
</protein>
<dbReference type="EMBL" id="JANEYT010000134">
    <property type="protein sequence ID" value="MCQ1061288.1"/>
    <property type="molecule type" value="Genomic_DNA"/>
</dbReference>
<sequence>MPKQYFLMNALFANPLLAQSTPRYEKSIPGLIILTPSSYSPMGSAFLLAK</sequence>
<comment type="caution">
    <text evidence="1">The sequence shown here is derived from an EMBL/GenBank/DDBJ whole genome shotgun (WGS) entry which is preliminary data.</text>
</comment>